<accession>A0ABV7M3V7</accession>
<reference evidence="2" key="1">
    <citation type="journal article" date="2019" name="Int. J. Syst. Evol. Microbiol.">
        <title>The Global Catalogue of Microorganisms (GCM) 10K type strain sequencing project: providing services to taxonomists for standard genome sequencing and annotation.</title>
        <authorList>
            <consortium name="The Broad Institute Genomics Platform"/>
            <consortium name="The Broad Institute Genome Sequencing Center for Infectious Disease"/>
            <person name="Wu L."/>
            <person name="Ma J."/>
        </authorList>
    </citation>
    <scope>NUCLEOTIDE SEQUENCE [LARGE SCALE GENOMIC DNA]</scope>
    <source>
        <strain evidence="2">KCTC 12847</strain>
    </source>
</reference>
<evidence type="ECO:0000313" key="1">
    <source>
        <dbReference type="EMBL" id="MFC3293130.1"/>
    </source>
</evidence>
<gene>
    <name evidence="1" type="ORF">ACFOEI_13820</name>
</gene>
<dbReference type="RefSeq" id="WP_019018430.1">
    <property type="nucleotide sequence ID" value="NZ_BMXD01000001.1"/>
</dbReference>
<protein>
    <submittedName>
        <fullName evidence="1">Uncharacterized protein</fullName>
    </submittedName>
</protein>
<keyword evidence="2" id="KW-1185">Reference proteome</keyword>
<evidence type="ECO:0000313" key="2">
    <source>
        <dbReference type="Proteomes" id="UP001595640"/>
    </source>
</evidence>
<sequence length="119" mass="13681">MLDTVERISARDIVYDVIPKLKATEKLTNNTLRDMIAEVENSDERNRCQLLQQEFELEIMMIQMNLDHLLKRYAQEIQTVAESGGNDAGATLELDQHERFAIDSAKKLYERARAIQAGE</sequence>
<comment type="caution">
    <text evidence="1">The sequence shown here is derived from an EMBL/GenBank/DDBJ whole genome shotgun (WGS) entry which is preliminary data.</text>
</comment>
<organism evidence="1 2">
    <name type="scientific">Modicisalibacter luteus</name>
    <dbReference type="NCBI Taxonomy" id="453962"/>
    <lineage>
        <taxon>Bacteria</taxon>
        <taxon>Pseudomonadati</taxon>
        <taxon>Pseudomonadota</taxon>
        <taxon>Gammaproteobacteria</taxon>
        <taxon>Oceanospirillales</taxon>
        <taxon>Halomonadaceae</taxon>
        <taxon>Modicisalibacter</taxon>
    </lineage>
</organism>
<proteinExistence type="predicted"/>
<name>A0ABV7M3V7_9GAMM</name>
<dbReference type="Proteomes" id="UP001595640">
    <property type="component" value="Unassembled WGS sequence"/>
</dbReference>
<dbReference type="EMBL" id="JBHRUH010000031">
    <property type="protein sequence ID" value="MFC3293130.1"/>
    <property type="molecule type" value="Genomic_DNA"/>
</dbReference>